<accession>A0A4Y5JUT6</accession>
<dbReference type="Pfam" id="PF13385">
    <property type="entry name" value="Laminin_G_3"/>
    <property type="match status" value="2"/>
</dbReference>
<organism evidence="1 2">
    <name type="scientific">Pseudomonas phage vB_PaeM_PA5oct</name>
    <dbReference type="NCBI Taxonomy" id="2163605"/>
    <lineage>
        <taxon>Viruses</taxon>
        <taxon>Duplodnaviria</taxon>
        <taxon>Heunggongvirae</taxon>
        <taxon>Uroviricota</taxon>
        <taxon>Caudoviricetes</taxon>
        <taxon>Arenbergviridae</taxon>
        <taxon>Wroclawvirus</taxon>
        <taxon>Wroclawvirus PA5oct</taxon>
    </lineage>
</organism>
<dbReference type="SUPFAM" id="SSF49899">
    <property type="entry name" value="Concanavalin A-like lectins/glucanases"/>
    <property type="match status" value="2"/>
</dbReference>
<gene>
    <name evidence="1" type="ORF">EST35_0309</name>
</gene>
<evidence type="ECO:0000313" key="2">
    <source>
        <dbReference type="Proteomes" id="UP000316733"/>
    </source>
</evidence>
<dbReference type="EMBL" id="MK797984">
    <property type="protein sequence ID" value="QCG76190.1"/>
    <property type="molecule type" value="Genomic_DNA"/>
</dbReference>
<dbReference type="Gene3D" id="2.60.120.200">
    <property type="match status" value="2"/>
</dbReference>
<name>A0A4Y5JUT6_9CAUD</name>
<proteinExistence type="predicted"/>
<protein>
    <submittedName>
        <fullName evidence="1">Putative adhesin</fullName>
    </submittedName>
</protein>
<dbReference type="Proteomes" id="UP000316733">
    <property type="component" value="Segment"/>
</dbReference>
<reference evidence="2" key="1">
    <citation type="journal article" date="2020" name="bioRxiv">
        <title>Integrative omics analysis of Pseudomonas aeruginosa virus PA5oct highlights the molecular complexity of jumbo phages.</title>
        <authorList>
            <person name="Lood C."/>
            <person name="Danis-Wlodarczyk K."/>
            <person name="Blasdel B.G."/>
            <person name="Jang H.B."/>
            <person name="Vandenheuvel D."/>
            <person name="Briers Y."/>
            <person name="Noben J.-P."/>
            <person name="van Noort V."/>
            <person name="Drulis-Kawa Z."/>
            <person name="Lavigne R."/>
        </authorList>
    </citation>
    <scope>NUCLEOTIDE SEQUENCE [LARGE SCALE GENOMIC DNA]</scope>
</reference>
<sequence>MKLGKFIHNGNLHIKYRPAPLVDVGPVLQYKFLANEPLDEATESMSISSGTVSIQNSSMYTSGSTVNNYFYRKLPSILKNTKFTIELTIRSEGEIPSTSNIIGTWNSSNEFWLLSVINNNLVFQWNNGTATAGTRQVFTFSNVQVPSDQDVHLAVCRDDTMLYGFVNGQLAGSFEVSFAGHTNVVSGSIFSTRSMATTNNYFNGYRKNIRIVNDKALYVAPFTLASVTMADVKPDYYTPEDASLVVGQITCKRNSLFQETMNTPTLLLTGLSNSTTGRFVTTTNNTSGFQFSPVTNWQSGDYTIELYINLSTVGAGGAILIGQWTSSGGTDIGWSISMQQNGSVRHFYSTDGLYDQANGNSGVLQAPNGTLVLNKDTHVCAMRKNGVIGLFVDGVRLAQVNEARPLWNSQIPIRNTWTAPADGYALAERWNIRCISKAMYDIDGFVPPVRLPTFPNLLTNTGSYSRSALSGTTTTADTMGNIIQFNSSGQTSGGGYQKYFIYGSKKVEIIGNTISSDSTQQMRYGLTNTTPTTFAESESDFNSGTFPYAYADRINSVIQIVKQGSVIGSLPHSTANHTFKITYDFENNQFTYEVTSGTAQGQSVTTSLDSTITQNTKFAVCGTKSNIQITSVKIQQ</sequence>
<dbReference type="InterPro" id="IPR013320">
    <property type="entry name" value="ConA-like_dom_sf"/>
</dbReference>
<evidence type="ECO:0000313" key="1">
    <source>
        <dbReference type="EMBL" id="QCG76190.1"/>
    </source>
</evidence>
<keyword evidence="2" id="KW-1185">Reference proteome</keyword>